<evidence type="ECO:0000259" key="3">
    <source>
        <dbReference type="Pfam" id="PF02834"/>
    </source>
</evidence>
<comment type="catalytic activity">
    <reaction evidence="2">
        <text>a 3'-end 2',3'-cyclophospho-ribonucleotide-RNA + H2O = a 3'-end 2'-phospho-ribonucleotide-RNA + H(+)</text>
        <dbReference type="Rhea" id="RHEA:11828"/>
        <dbReference type="Rhea" id="RHEA-COMP:10464"/>
        <dbReference type="Rhea" id="RHEA-COMP:17353"/>
        <dbReference type="ChEBI" id="CHEBI:15377"/>
        <dbReference type="ChEBI" id="CHEBI:15378"/>
        <dbReference type="ChEBI" id="CHEBI:83064"/>
        <dbReference type="ChEBI" id="CHEBI:173113"/>
        <dbReference type="EC" id="3.1.4.58"/>
    </reaction>
</comment>
<dbReference type="Gene3D" id="3.90.1140.10">
    <property type="entry name" value="Cyclic phosphodiesterase"/>
    <property type="match status" value="1"/>
</dbReference>
<evidence type="ECO:0000256" key="1">
    <source>
        <dbReference type="ARBA" id="ARBA00022801"/>
    </source>
</evidence>
<protein>
    <recommendedName>
        <fullName evidence="2">RNA 2',3'-cyclic phosphodiesterase</fullName>
        <shortName evidence="2">RNA 2',3'-CPDase</shortName>
        <ecNumber evidence="2">3.1.4.58</ecNumber>
    </recommendedName>
</protein>
<dbReference type="PANTHER" id="PTHR35561">
    <property type="entry name" value="RNA 2',3'-CYCLIC PHOSPHODIESTERASE"/>
    <property type="match status" value="1"/>
</dbReference>
<dbReference type="RefSeq" id="WP_111349710.1">
    <property type="nucleotide sequence ID" value="NZ_JAIWKD010000006.1"/>
</dbReference>
<organism evidence="4 5">
    <name type="scientific">Acuticoccus sediminis</name>
    <dbReference type="NCBI Taxonomy" id="2184697"/>
    <lineage>
        <taxon>Bacteria</taxon>
        <taxon>Pseudomonadati</taxon>
        <taxon>Pseudomonadota</taxon>
        <taxon>Alphaproteobacteria</taxon>
        <taxon>Hyphomicrobiales</taxon>
        <taxon>Amorphaceae</taxon>
        <taxon>Acuticoccus</taxon>
    </lineage>
</organism>
<gene>
    <name evidence="4" type="primary">thpR</name>
    <name evidence="4" type="ORF">DLJ53_23440</name>
</gene>
<evidence type="ECO:0000256" key="2">
    <source>
        <dbReference type="HAMAP-Rule" id="MF_01940"/>
    </source>
</evidence>
<feature type="domain" description="Phosphoesterase HXTX" evidence="3">
    <location>
        <begin position="9"/>
        <end position="86"/>
    </location>
</feature>
<dbReference type="SUPFAM" id="SSF55144">
    <property type="entry name" value="LigT-like"/>
    <property type="match status" value="1"/>
</dbReference>
<dbReference type="Proteomes" id="UP000249590">
    <property type="component" value="Unassembled WGS sequence"/>
</dbReference>
<comment type="similarity">
    <text evidence="2">Belongs to the 2H phosphoesterase superfamily. ThpR family.</text>
</comment>
<dbReference type="HAMAP" id="MF_01940">
    <property type="entry name" value="RNA_CPDase"/>
    <property type="match status" value="1"/>
</dbReference>
<dbReference type="InterPro" id="IPR004175">
    <property type="entry name" value="RNA_CPDase"/>
</dbReference>
<feature type="active site" description="Proton donor" evidence="2">
    <location>
        <position position="37"/>
    </location>
</feature>
<dbReference type="EC" id="3.1.4.58" evidence="2"/>
<sequence length="183" mass="20047">MPRLFTALTLPEDVRMWLTGLRGGLRGARFIDPENYHVTLRFIGDIDEPTADEVVAALSRIRRAPVTVRLSGLGSFGNKKQPHSVWARVEPTPELMELQADQERALQRIGLPAEPRRFTPHVTIARCKGASARDVADWLTVRGGFSAPPFVAETFALLSSRSSVGGGPYVTEDVYPLGMAHAA</sequence>
<dbReference type="NCBIfam" id="TIGR02258">
    <property type="entry name" value="2_5_ligase"/>
    <property type="match status" value="1"/>
</dbReference>
<feature type="active site" description="Proton acceptor" evidence="2">
    <location>
        <position position="121"/>
    </location>
</feature>
<dbReference type="GO" id="GO:0008664">
    <property type="term" value="F:RNA 2',3'-cyclic 3'-phosphodiesterase activity"/>
    <property type="evidence" value="ECO:0007669"/>
    <property type="project" value="UniProtKB-EC"/>
</dbReference>
<feature type="short sequence motif" description="HXTX 2" evidence="2">
    <location>
        <begin position="121"/>
        <end position="124"/>
    </location>
</feature>
<evidence type="ECO:0000313" key="4">
    <source>
        <dbReference type="EMBL" id="RAH99473.1"/>
    </source>
</evidence>
<dbReference type="AlphaFoldDB" id="A0A8B2NR52"/>
<accession>A0A8B2NR52</accession>
<dbReference type="EMBL" id="QHHQ01000005">
    <property type="protein sequence ID" value="RAH99473.1"/>
    <property type="molecule type" value="Genomic_DNA"/>
</dbReference>
<dbReference type="Pfam" id="PF02834">
    <property type="entry name" value="LigT_PEase"/>
    <property type="match status" value="2"/>
</dbReference>
<keyword evidence="5" id="KW-1185">Reference proteome</keyword>
<dbReference type="PANTHER" id="PTHR35561:SF1">
    <property type="entry name" value="RNA 2',3'-CYCLIC PHOSPHODIESTERASE"/>
    <property type="match status" value="1"/>
</dbReference>
<proteinExistence type="inferred from homology"/>
<name>A0A8B2NR52_9HYPH</name>
<dbReference type="InterPro" id="IPR014051">
    <property type="entry name" value="Phosphoesterase_HXTX"/>
</dbReference>
<keyword evidence="1 2" id="KW-0378">Hydrolase</keyword>
<evidence type="ECO:0000313" key="5">
    <source>
        <dbReference type="Proteomes" id="UP000249590"/>
    </source>
</evidence>
<dbReference type="InterPro" id="IPR009097">
    <property type="entry name" value="Cyclic_Pdiesterase"/>
</dbReference>
<dbReference type="OrthoDB" id="9793819at2"/>
<feature type="short sequence motif" description="HXTX 1" evidence="2">
    <location>
        <begin position="37"/>
        <end position="40"/>
    </location>
</feature>
<reference evidence="4 5" key="1">
    <citation type="submission" date="2018-05" db="EMBL/GenBank/DDBJ databases">
        <title>Acuticoccus sediminis sp. nov., isolated from deep-sea sediment of Indian Ocean.</title>
        <authorList>
            <person name="Liu X."/>
            <person name="Lai Q."/>
            <person name="Du Y."/>
            <person name="Sun F."/>
            <person name="Zhang X."/>
            <person name="Wang S."/>
            <person name="Shao Z."/>
        </authorList>
    </citation>
    <scope>NUCLEOTIDE SEQUENCE [LARGE SCALE GENOMIC DNA]</scope>
    <source>
        <strain evidence="4 5">PTG4-2</strain>
    </source>
</reference>
<comment type="function">
    <text evidence="2">Hydrolyzes RNA 2',3'-cyclic phosphodiester to an RNA 2'-phosphomonoester.</text>
</comment>
<feature type="domain" description="Phosphoesterase HXTX" evidence="3">
    <location>
        <begin position="91"/>
        <end position="166"/>
    </location>
</feature>
<comment type="caution">
    <text evidence="4">The sequence shown here is derived from an EMBL/GenBank/DDBJ whole genome shotgun (WGS) entry which is preliminary data.</text>
</comment>
<dbReference type="GO" id="GO:0004113">
    <property type="term" value="F:2',3'-cyclic-nucleotide 3'-phosphodiesterase activity"/>
    <property type="evidence" value="ECO:0007669"/>
    <property type="project" value="InterPro"/>
</dbReference>